<evidence type="ECO:0000313" key="9">
    <source>
        <dbReference type="Proteomes" id="UP000053611"/>
    </source>
</evidence>
<keyword evidence="2" id="KW-0186">Copper</keyword>
<feature type="domain" description="Plastocyanin-like" evidence="5">
    <location>
        <begin position="170"/>
        <end position="321"/>
    </location>
</feature>
<dbReference type="InterPro" id="IPR001117">
    <property type="entry name" value="Cu-oxidase_2nd"/>
</dbReference>
<sequence length="621" mass="68917">MSSISCSLLHRLSRSSGNHSVFKVDGGSFISSWPTTRRYSFTISKSRGAPDGFHRMMYTINNQFPGPKIEANQGDTLEITVTNRLDIPQALHWHGMRQIGTGWADGVPGIHQCPIPPGGTFTYRFKLDTEAGTYWYHSHYGNTMGDGVSGALIIHKRNMPMQEGRDYDEDRIVYLSDWNDNQSMVIMKALHNMSETFRGSPFMGPPDALLINGVGQTDCAKAQKGARASTKIRLRLINHGSEALIRYSIDRHPLTVIEIDDTPVKPVVMNEVMLWPGQRISVIITLNQGRAGAAHFMRARMAQSCFITEEVRETKAVLQYTGLFGLSWGTQNPVDRPWGDLKDSKTELCHDMDEYHSFEPSVIEDPPQQANGVSVFNSAFGIFIDYTGAKYIGFGMNDVSYTNYINNPLLKQIKNGAELNPLHVAAHTWPAAGAYDLILNQHDPDPLAHPFHLHGRPFHILARGSGAISAADLQHIKLNTVNPLRRDTMSIPGSSYAVIRLITDDPGVWPIHCHIGWHVGVGKLGVLVVRPDDIRRQTFPGPWEGLCAGKDPNEIDYVRRTIDGSVDPATGLGPEDDRHVAAEIAKRLPYHLKRQAVQSNGTDWWVGNTPYAGKLPAGLVL</sequence>
<dbReference type="Pfam" id="PF00394">
    <property type="entry name" value="Cu-oxidase"/>
    <property type="match status" value="1"/>
</dbReference>
<dbReference type="GO" id="GO:0016491">
    <property type="term" value="F:oxidoreductase activity"/>
    <property type="evidence" value="ECO:0007669"/>
    <property type="project" value="InterPro"/>
</dbReference>
<dbReference type="STRING" id="879819.A0A0J0XZF5"/>
<feature type="domain" description="Plastocyanin-like" evidence="6">
    <location>
        <begin position="428"/>
        <end position="532"/>
    </location>
</feature>
<feature type="domain" description="Plastocyanin-like" evidence="7">
    <location>
        <begin position="45"/>
        <end position="158"/>
    </location>
</feature>
<proteinExistence type="inferred from homology"/>
<keyword evidence="3" id="KW-1015">Disulfide bond</keyword>
<dbReference type="GO" id="GO:0005507">
    <property type="term" value="F:copper ion binding"/>
    <property type="evidence" value="ECO:0007669"/>
    <property type="project" value="InterPro"/>
</dbReference>
<dbReference type="Pfam" id="PF07732">
    <property type="entry name" value="Cu-oxidase_3"/>
    <property type="match status" value="1"/>
</dbReference>
<dbReference type="InterPro" id="IPR045087">
    <property type="entry name" value="Cu-oxidase_fam"/>
</dbReference>
<keyword evidence="4" id="KW-0325">Glycoprotein</keyword>
<dbReference type="InterPro" id="IPR008972">
    <property type="entry name" value="Cupredoxin"/>
</dbReference>
<evidence type="ECO:0000313" key="8">
    <source>
        <dbReference type="EMBL" id="KLT46420.1"/>
    </source>
</evidence>
<evidence type="ECO:0000259" key="7">
    <source>
        <dbReference type="Pfam" id="PF07732"/>
    </source>
</evidence>
<dbReference type="PANTHER" id="PTHR11709">
    <property type="entry name" value="MULTI-COPPER OXIDASE"/>
    <property type="match status" value="1"/>
</dbReference>
<dbReference type="CDD" id="cd13904">
    <property type="entry name" value="CuRO_3_Diphenol_Ox"/>
    <property type="match status" value="1"/>
</dbReference>
<dbReference type="PANTHER" id="PTHR11709:SF414">
    <property type="entry name" value="ADR239WP"/>
    <property type="match status" value="1"/>
</dbReference>
<dbReference type="SUPFAM" id="SSF49503">
    <property type="entry name" value="Cupredoxins"/>
    <property type="match status" value="3"/>
</dbReference>
<dbReference type="AlphaFoldDB" id="A0A0J0XZF5"/>
<evidence type="ECO:0000259" key="5">
    <source>
        <dbReference type="Pfam" id="PF00394"/>
    </source>
</evidence>
<accession>A0A0J0XZF5</accession>
<dbReference type="Pfam" id="PF07731">
    <property type="entry name" value="Cu-oxidase_2"/>
    <property type="match status" value="1"/>
</dbReference>
<dbReference type="OrthoDB" id="2121828at2759"/>
<evidence type="ECO:0000256" key="1">
    <source>
        <dbReference type="ARBA" id="ARBA00010609"/>
    </source>
</evidence>
<dbReference type="InterPro" id="IPR011706">
    <property type="entry name" value="Cu-oxidase_C"/>
</dbReference>
<dbReference type="InterPro" id="IPR011707">
    <property type="entry name" value="Cu-oxidase-like_N"/>
</dbReference>
<dbReference type="Gene3D" id="2.60.40.420">
    <property type="entry name" value="Cupredoxins - blue copper proteins"/>
    <property type="match status" value="3"/>
</dbReference>
<dbReference type="EMBL" id="KQ087177">
    <property type="protein sequence ID" value="KLT46420.1"/>
    <property type="molecule type" value="Genomic_DNA"/>
</dbReference>
<evidence type="ECO:0000256" key="4">
    <source>
        <dbReference type="ARBA" id="ARBA00023180"/>
    </source>
</evidence>
<dbReference type="Proteomes" id="UP000053611">
    <property type="component" value="Unassembled WGS sequence"/>
</dbReference>
<keyword evidence="9" id="KW-1185">Reference proteome</keyword>
<evidence type="ECO:0000256" key="3">
    <source>
        <dbReference type="ARBA" id="ARBA00023157"/>
    </source>
</evidence>
<protein>
    <submittedName>
        <fullName evidence="8">Multi-copper oxidase laccase-like protein</fullName>
    </submittedName>
</protein>
<evidence type="ECO:0000256" key="2">
    <source>
        <dbReference type="ARBA" id="ARBA00023008"/>
    </source>
</evidence>
<dbReference type="CDD" id="cd13857">
    <property type="entry name" value="CuRO_1_Diphenol_Ox"/>
    <property type="match status" value="1"/>
</dbReference>
<comment type="similarity">
    <text evidence="1">Belongs to the multicopper oxidase family.</text>
</comment>
<evidence type="ECO:0000259" key="6">
    <source>
        <dbReference type="Pfam" id="PF07731"/>
    </source>
</evidence>
<dbReference type="GeneID" id="28985505"/>
<reference evidence="8 9" key="1">
    <citation type="submission" date="2015-03" db="EMBL/GenBank/DDBJ databases">
        <title>Genomics and transcriptomics of the oil-accumulating basidiomycete yeast T. oleaginosus allow insights into substrate utilization and the diverse evolutionary trajectories of mating systems in fungi.</title>
        <authorList>
            <consortium name="DOE Joint Genome Institute"/>
            <person name="Kourist R."/>
            <person name="Kracht O."/>
            <person name="Bracharz F."/>
            <person name="Lipzen A."/>
            <person name="Nolan M."/>
            <person name="Ohm R."/>
            <person name="Grigoriev I."/>
            <person name="Sun S."/>
            <person name="Heitman J."/>
            <person name="Bruck T."/>
            <person name="Nowrousian M."/>
        </authorList>
    </citation>
    <scope>NUCLEOTIDE SEQUENCE [LARGE SCALE GENOMIC DNA]</scope>
    <source>
        <strain evidence="8 9">IBC0246</strain>
    </source>
</reference>
<gene>
    <name evidence="8" type="ORF">CC85DRAFT_294541</name>
</gene>
<organism evidence="8 9">
    <name type="scientific">Cutaneotrichosporon oleaginosum</name>
    <dbReference type="NCBI Taxonomy" id="879819"/>
    <lineage>
        <taxon>Eukaryota</taxon>
        <taxon>Fungi</taxon>
        <taxon>Dikarya</taxon>
        <taxon>Basidiomycota</taxon>
        <taxon>Agaricomycotina</taxon>
        <taxon>Tremellomycetes</taxon>
        <taxon>Trichosporonales</taxon>
        <taxon>Trichosporonaceae</taxon>
        <taxon>Cutaneotrichosporon</taxon>
    </lineage>
</organism>
<name>A0A0J0XZF5_9TREE</name>